<feature type="region of interest" description="Disordered" evidence="1">
    <location>
        <begin position="32"/>
        <end position="66"/>
    </location>
</feature>
<comment type="caution">
    <text evidence="2">The sequence shown here is derived from an EMBL/GenBank/DDBJ whole genome shotgun (WGS) entry which is preliminary data.</text>
</comment>
<evidence type="ECO:0000313" key="3">
    <source>
        <dbReference type="Proteomes" id="UP001595420"/>
    </source>
</evidence>
<dbReference type="RefSeq" id="WP_216838514.1">
    <property type="nucleotide sequence ID" value="NZ_JAFNJS010000006.1"/>
</dbReference>
<gene>
    <name evidence="2" type="ORF">ACFOD3_21230</name>
</gene>
<name>A0ABV7BZT2_9PROT</name>
<sequence>MDDQAFRRERMLASGLLREAAPAELALLARMREEAEAHGQQNRPARPAPLPPRPDYSKAKRTRLTA</sequence>
<protein>
    <submittedName>
        <fullName evidence="2">Uncharacterized protein</fullName>
    </submittedName>
</protein>
<evidence type="ECO:0000256" key="1">
    <source>
        <dbReference type="SAM" id="MobiDB-lite"/>
    </source>
</evidence>
<keyword evidence="3" id="KW-1185">Reference proteome</keyword>
<dbReference type="EMBL" id="JBHRSB010000006">
    <property type="protein sequence ID" value="MFC3002436.1"/>
    <property type="molecule type" value="Genomic_DNA"/>
</dbReference>
<proteinExistence type="predicted"/>
<reference evidence="3" key="1">
    <citation type="journal article" date="2019" name="Int. J. Syst. Evol. Microbiol.">
        <title>The Global Catalogue of Microorganisms (GCM) 10K type strain sequencing project: providing services to taxonomists for standard genome sequencing and annotation.</title>
        <authorList>
            <consortium name="The Broad Institute Genomics Platform"/>
            <consortium name="The Broad Institute Genome Sequencing Center for Infectious Disease"/>
            <person name="Wu L."/>
            <person name="Ma J."/>
        </authorList>
    </citation>
    <scope>NUCLEOTIDE SEQUENCE [LARGE SCALE GENOMIC DNA]</scope>
    <source>
        <strain evidence="3">CGMCC 1.16855</strain>
    </source>
</reference>
<accession>A0ABV7BZT2</accession>
<dbReference type="Proteomes" id="UP001595420">
    <property type="component" value="Unassembled WGS sequence"/>
</dbReference>
<organism evidence="2 3">
    <name type="scientific">Falsiroseomonas tokyonensis</name>
    <dbReference type="NCBI Taxonomy" id="430521"/>
    <lineage>
        <taxon>Bacteria</taxon>
        <taxon>Pseudomonadati</taxon>
        <taxon>Pseudomonadota</taxon>
        <taxon>Alphaproteobacteria</taxon>
        <taxon>Acetobacterales</taxon>
        <taxon>Roseomonadaceae</taxon>
        <taxon>Falsiroseomonas</taxon>
    </lineage>
</organism>
<evidence type="ECO:0000313" key="2">
    <source>
        <dbReference type="EMBL" id="MFC3002436.1"/>
    </source>
</evidence>